<dbReference type="AlphaFoldDB" id="A0A6J0MUU9"/>
<proteinExistence type="predicted"/>
<dbReference type="Proteomes" id="UP000504610">
    <property type="component" value="Chromosome 1"/>
</dbReference>
<protein>
    <submittedName>
        <fullName evidence="2">UPF0481 protein At3g47200</fullName>
    </submittedName>
</protein>
<accession>A0A6J0MUU9</accession>
<organism evidence="1 2">
    <name type="scientific">Raphanus sativus</name>
    <name type="common">Radish</name>
    <name type="synonym">Raphanus raphanistrum var. sativus</name>
    <dbReference type="NCBI Taxonomy" id="3726"/>
    <lineage>
        <taxon>Eukaryota</taxon>
        <taxon>Viridiplantae</taxon>
        <taxon>Streptophyta</taxon>
        <taxon>Embryophyta</taxon>
        <taxon>Tracheophyta</taxon>
        <taxon>Spermatophyta</taxon>
        <taxon>Magnoliopsida</taxon>
        <taxon>eudicotyledons</taxon>
        <taxon>Gunneridae</taxon>
        <taxon>Pentapetalae</taxon>
        <taxon>rosids</taxon>
        <taxon>malvids</taxon>
        <taxon>Brassicales</taxon>
        <taxon>Brassicaceae</taxon>
        <taxon>Brassiceae</taxon>
        <taxon>Raphanus</taxon>
    </lineage>
</organism>
<reference evidence="1" key="1">
    <citation type="journal article" date="2019" name="Database">
        <title>The radish genome database (RadishGD): an integrated information resource for radish genomics.</title>
        <authorList>
            <person name="Yu H.J."/>
            <person name="Baek S."/>
            <person name="Lee Y.J."/>
            <person name="Cho A."/>
            <person name="Mun J.H."/>
        </authorList>
    </citation>
    <scope>NUCLEOTIDE SEQUENCE [LARGE SCALE GENOMIC DNA]</scope>
    <source>
        <strain evidence="1">cv. WK10039</strain>
    </source>
</reference>
<keyword evidence="1" id="KW-1185">Reference proteome</keyword>
<dbReference type="OrthoDB" id="1589813at2759"/>
<dbReference type="RefSeq" id="XP_018475376.1">
    <property type="nucleotide sequence ID" value="XM_018619874.1"/>
</dbReference>
<name>A0A6J0MUU9_RAPSA</name>
<gene>
    <name evidence="2" type="primary">LOC108846664</name>
</gene>
<dbReference type="InterPro" id="IPR004158">
    <property type="entry name" value="DUF247_pln"/>
</dbReference>
<dbReference type="PANTHER" id="PTHR31170">
    <property type="entry name" value="BNAC04G53230D PROTEIN"/>
    <property type="match status" value="1"/>
</dbReference>
<evidence type="ECO:0000313" key="2">
    <source>
        <dbReference type="RefSeq" id="XP_018475376.1"/>
    </source>
</evidence>
<reference evidence="2" key="2">
    <citation type="submission" date="2025-08" db="UniProtKB">
        <authorList>
            <consortium name="RefSeq"/>
        </authorList>
    </citation>
    <scope>IDENTIFICATION</scope>
    <source>
        <tissue evidence="2">Leaf</tissue>
    </source>
</reference>
<dbReference type="PANTHER" id="PTHR31170:SF25">
    <property type="entry name" value="BNAA09G04570D PROTEIN"/>
    <property type="match status" value="1"/>
</dbReference>
<dbReference type="GeneID" id="108846664"/>
<dbReference type="KEGG" id="rsz:108846664"/>
<dbReference type="Pfam" id="PF03140">
    <property type="entry name" value="DUF247"/>
    <property type="match status" value="1"/>
</dbReference>
<sequence length="278" mass="32015">MGRKYHDENDGGMAPTAEKPCDLLSRGIVPKLLKKTAGGEGCCIFRIPQRLEKNNKSAYEPRVVSIGPYHHGKEHLEMVQEHKHRLLGFFMAEAQENGVDPKLLIEAVELMEEDIRESYSESLYDNDVSGQKKLIDMMVLDGCFILMLFMVVAGKVRFDGVEDDPIFRVPWILPAIRSDLLLLENQVPFFLLKTIFDKSKIVTSSELNAITFNFFNYSIEKPDEFWLKCYKLDAKHLLDLIRKIFMPILPEEKEEENDLPRPFLQLVLSAKKLQLRGI</sequence>
<evidence type="ECO:0000313" key="1">
    <source>
        <dbReference type="Proteomes" id="UP000504610"/>
    </source>
</evidence>